<dbReference type="GO" id="GO:0008270">
    <property type="term" value="F:zinc ion binding"/>
    <property type="evidence" value="ECO:0007669"/>
    <property type="project" value="InterPro"/>
</dbReference>
<dbReference type="Gene3D" id="3.40.630.10">
    <property type="entry name" value="Zn peptidases"/>
    <property type="match status" value="1"/>
</dbReference>
<dbReference type="GO" id="GO:0004181">
    <property type="term" value="F:metallocarboxypeptidase activity"/>
    <property type="evidence" value="ECO:0007669"/>
    <property type="project" value="InterPro"/>
</dbReference>
<dbReference type="InterPro" id="IPR057246">
    <property type="entry name" value="CARBOXYPEPT_ZN_1"/>
</dbReference>
<dbReference type="InterPro" id="IPR008969">
    <property type="entry name" value="CarboxyPept-like_regulatory"/>
</dbReference>
<evidence type="ECO:0000256" key="2">
    <source>
        <dbReference type="ARBA" id="ARBA00005988"/>
    </source>
</evidence>
<dbReference type="SUPFAM" id="SSF49464">
    <property type="entry name" value="Carboxypeptidase regulatory domain-like"/>
    <property type="match status" value="1"/>
</dbReference>
<dbReference type="GO" id="GO:0005615">
    <property type="term" value="C:extracellular space"/>
    <property type="evidence" value="ECO:0007669"/>
    <property type="project" value="TreeGrafter"/>
</dbReference>
<evidence type="ECO:0000259" key="9">
    <source>
        <dbReference type="PROSITE" id="PS52035"/>
    </source>
</evidence>
<dbReference type="GO" id="GO:0016485">
    <property type="term" value="P:protein processing"/>
    <property type="evidence" value="ECO:0007669"/>
    <property type="project" value="TreeGrafter"/>
</dbReference>
<dbReference type="PRINTS" id="PR00765">
    <property type="entry name" value="CRBOXYPTASEA"/>
</dbReference>
<dbReference type="PROSITE" id="PS00133">
    <property type="entry name" value="CARBOXYPEPT_ZN_2"/>
    <property type="match status" value="1"/>
</dbReference>
<evidence type="ECO:0000256" key="1">
    <source>
        <dbReference type="ARBA" id="ARBA00001947"/>
    </source>
</evidence>
<dbReference type="PROSITE" id="PS00132">
    <property type="entry name" value="CARBOXYPEPT_ZN_1"/>
    <property type="match status" value="1"/>
</dbReference>
<dbReference type="Proteomes" id="UP000549394">
    <property type="component" value="Unassembled WGS sequence"/>
</dbReference>
<keyword evidence="5" id="KW-0378">Hydrolase</keyword>
<evidence type="ECO:0000313" key="10">
    <source>
        <dbReference type="EMBL" id="CAD5121099.1"/>
    </source>
</evidence>
<dbReference type="Gene3D" id="2.60.40.1120">
    <property type="entry name" value="Carboxypeptidase-like, regulatory domain"/>
    <property type="match status" value="1"/>
</dbReference>
<comment type="cofactor">
    <cofactor evidence="1">
        <name>Zn(2+)</name>
        <dbReference type="ChEBI" id="CHEBI:29105"/>
    </cofactor>
</comment>
<dbReference type="InterPro" id="IPR057247">
    <property type="entry name" value="CARBOXYPEPT_ZN_2"/>
</dbReference>
<dbReference type="GO" id="GO:0006518">
    <property type="term" value="P:peptide metabolic process"/>
    <property type="evidence" value="ECO:0007669"/>
    <property type="project" value="TreeGrafter"/>
</dbReference>
<gene>
    <name evidence="10" type="ORF">DGYR_LOCUS9093</name>
</gene>
<comment type="caution">
    <text evidence="10">The sequence shown here is derived from an EMBL/GenBank/DDBJ whole genome shotgun (WGS) entry which is preliminary data.</text>
</comment>
<organism evidence="10 11">
    <name type="scientific">Dimorphilus gyrociliatus</name>
    <dbReference type="NCBI Taxonomy" id="2664684"/>
    <lineage>
        <taxon>Eukaryota</taxon>
        <taxon>Metazoa</taxon>
        <taxon>Spiralia</taxon>
        <taxon>Lophotrochozoa</taxon>
        <taxon>Annelida</taxon>
        <taxon>Polychaeta</taxon>
        <taxon>Polychaeta incertae sedis</taxon>
        <taxon>Dinophilidae</taxon>
        <taxon>Dimorphilus</taxon>
    </lineage>
</organism>
<feature type="domain" description="Peptidase M14" evidence="9">
    <location>
        <begin position="37"/>
        <end position="338"/>
    </location>
</feature>
<dbReference type="SUPFAM" id="SSF53187">
    <property type="entry name" value="Zn-dependent exopeptidases"/>
    <property type="match status" value="1"/>
</dbReference>
<sequence>MFLYYSCRDIKLPEYGMKTTVLVICMHFITATALLKNYRKFEETSNELKKLSNLYSDISHLYSIGNSVEGGRELYVIALGKYAKKHQYLIPDVKYIGNIHGNEIVSKEILLELANFLLSSYSTNTTIGLLLNKTRIHIMPTMNPDGMEKSISNMELHSCTGVGGRYNSNKEDLNRNFPDKIVPKSQSNLQPETRNVILSIMKWLETEKFVLSANFHGGALVVSYPYDSYPNAIDNGPSKEYLTPDNDIFTHLSRVYANSLPVSKADFKCNSFENFDEGITNGAAWYPIVGGMQDYNYIVHKTFELTIEMSCCKFPNASDLPSLWQRHKNSLIIFLQKSHIGIKGTVFEENTKLPIDGAKIFVNYRSTYVETSKLGEYWRLLLPGTYIIKVCIKD</sequence>
<dbReference type="SMART" id="SM00631">
    <property type="entry name" value="Zn_pept"/>
    <property type="match status" value="1"/>
</dbReference>
<evidence type="ECO:0000256" key="6">
    <source>
        <dbReference type="ARBA" id="ARBA00022833"/>
    </source>
</evidence>
<dbReference type="PROSITE" id="PS52035">
    <property type="entry name" value="PEPTIDASE_M14"/>
    <property type="match status" value="1"/>
</dbReference>
<dbReference type="PANTHER" id="PTHR11532:SF84">
    <property type="entry name" value="CARBOXYPEPTIDASE M"/>
    <property type="match status" value="1"/>
</dbReference>
<dbReference type="InterPro" id="IPR050753">
    <property type="entry name" value="Peptidase_M14_domain"/>
</dbReference>
<proteinExistence type="inferred from homology"/>
<evidence type="ECO:0000256" key="5">
    <source>
        <dbReference type="ARBA" id="ARBA00022801"/>
    </source>
</evidence>
<keyword evidence="11" id="KW-1185">Reference proteome</keyword>
<evidence type="ECO:0000256" key="7">
    <source>
        <dbReference type="ARBA" id="ARBA00023180"/>
    </source>
</evidence>
<feature type="active site" description="Proton donor/acceptor" evidence="8">
    <location>
        <position position="308"/>
    </location>
</feature>
<keyword evidence="3" id="KW-0121">Carboxypeptidase</keyword>
<name>A0A7I8VZ80_9ANNE</name>
<evidence type="ECO:0000256" key="8">
    <source>
        <dbReference type="PROSITE-ProRule" id="PRU01379"/>
    </source>
</evidence>
<protein>
    <submittedName>
        <fullName evidence="10">DgyrCDS9639</fullName>
    </submittedName>
</protein>
<dbReference type="EMBL" id="CAJFCJ010000013">
    <property type="protein sequence ID" value="CAD5121099.1"/>
    <property type="molecule type" value="Genomic_DNA"/>
</dbReference>
<keyword evidence="6" id="KW-0862">Zinc</keyword>
<keyword evidence="3" id="KW-0645">Protease</keyword>
<dbReference type="PANTHER" id="PTHR11532">
    <property type="entry name" value="PROTEASE M14 CARBOXYPEPTIDASE"/>
    <property type="match status" value="1"/>
</dbReference>
<reference evidence="10 11" key="1">
    <citation type="submission" date="2020-08" db="EMBL/GenBank/DDBJ databases">
        <authorList>
            <person name="Hejnol A."/>
        </authorList>
    </citation>
    <scope>NUCLEOTIDE SEQUENCE [LARGE SCALE GENOMIC DNA]</scope>
</reference>
<evidence type="ECO:0000313" key="11">
    <source>
        <dbReference type="Proteomes" id="UP000549394"/>
    </source>
</evidence>
<keyword evidence="7" id="KW-0325">Glycoprotein</keyword>
<comment type="similarity">
    <text evidence="2 8">Belongs to the peptidase M14 family.</text>
</comment>
<evidence type="ECO:0000256" key="4">
    <source>
        <dbReference type="ARBA" id="ARBA00022723"/>
    </source>
</evidence>
<evidence type="ECO:0000256" key="3">
    <source>
        <dbReference type="ARBA" id="ARBA00022645"/>
    </source>
</evidence>
<dbReference type="Pfam" id="PF00246">
    <property type="entry name" value="Peptidase_M14"/>
    <property type="match status" value="1"/>
</dbReference>
<dbReference type="OrthoDB" id="10249045at2759"/>
<keyword evidence="4" id="KW-0479">Metal-binding</keyword>
<dbReference type="InterPro" id="IPR000834">
    <property type="entry name" value="Peptidase_M14"/>
</dbReference>
<accession>A0A7I8VZ80</accession>
<dbReference type="AlphaFoldDB" id="A0A7I8VZ80"/>